<name>A0A2A4YT77_9PROT</name>
<dbReference type="Pfam" id="PF08818">
    <property type="entry name" value="DUF1801"/>
    <property type="match status" value="1"/>
</dbReference>
<evidence type="ECO:0000313" key="2">
    <source>
        <dbReference type="EMBL" id="PCI97983.1"/>
    </source>
</evidence>
<proteinExistence type="predicted"/>
<dbReference type="SUPFAM" id="SSF159888">
    <property type="entry name" value="YdhG-like"/>
    <property type="match status" value="1"/>
</dbReference>
<feature type="domain" description="YdhG-like" evidence="1">
    <location>
        <begin position="21"/>
        <end position="121"/>
    </location>
</feature>
<reference key="1">
    <citation type="submission" date="2017-08" db="EMBL/GenBank/DDBJ databases">
        <title>A dynamic microbial community with high functional redundancy inhabits the cold, oxic subseafloor aquifer.</title>
        <authorList>
            <person name="Tully B.J."/>
            <person name="Wheat C.G."/>
            <person name="Glazer B.T."/>
            <person name="Huber J.A."/>
        </authorList>
    </citation>
    <scope>NUCLEOTIDE SEQUENCE [LARGE SCALE GENOMIC DNA]</scope>
</reference>
<dbReference type="AlphaFoldDB" id="A0A2A4YT77"/>
<sequence>MSDKTECGNLTDILADFPDGHQQICHGLRDMILDLAPDAQETVWVKQKIASYGVGPKKLTEHYVYIAPFKNHINFGFYRGALLDDSNGLLEGAGQKMRHMKIRHVDELANDAMVDLTKQAIAERKQALSLS</sequence>
<accession>A0A2A4YT77</accession>
<dbReference type="Gene3D" id="3.90.1150.200">
    <property type="match status" value="1"/>
</dbReference>
<organism evidence="2">
    <name type="scientific">OCS116 cluster bacterium</name>
    <dbReference type="NCBI Taxonomy" id="2030921"/>
    <lineage>
        <taxon>Bacteria</taxon>
        <taxon>Pseudomonadati</taxon>
        <taxon>Pseudomonadota</taxon>
        <taxon>Alphaproteobacteria</taxon>
        <taxon>OCS116 cluster</taxon>
    </lineage>
</organism>
<gene>
    <name evidence="2" type="ORF">COB13_14790</name>
</gene>
<comment type="caution">
    <text evidence="2">The sequence shown here is derived from an EMBL/GenBank/DDBJ whole genome shotgun (WGS) entry which is preliminary data.</text>
</comment>
<evidence type="ECO:0000259" key="1">
    <source>
        <dbReference type="Pfam" id="PF08818"/>
    </source>
</evidence>
<protein>
    <recommendedName>
        <fullName evidence="1">YdhG-like domain-containing protein</fullName>
    </recommendedName>
</protein>
<dbReference type="InterPro" id="IPR014922">
    <property type="entry name" value="YdhG-like"/>
</dbReference>
<reference evidence="2" key="2">
    <citation type="journal article" date="2018" name="ISME J.">
        <title>A dynamic microbial community with high functional redundancy inhabits the cold, oxic subseafloor aquifer.</title>
        <authorList>
            <person name="Tully B.J."/>
            <person name="Wheat C.G."/>
            <person name="Glazer B.T."/>
            <person name="Huber J.A."/>
        </authorList>
    </citation>
    <scope>NUCLEOTIDE SEQUENCE</scope>
    <source>
        <strain evidence="2">NORP83</strain>
    </source>
</reference>
<dbReference type="EMBL" id="NVUS01000025">
    <property type="protein sequence ID" value="PCI97983.1"/>
    <property type="molecule type" value="Genomic_DNA"/>
</dbReference>